<dbReference type="Gene3D" id="3.80.10.10">
    <property type="entry name" value="Ribonuclease Inhibitor"/>
    <property type="match status" value="2"/>
</dbReference>
<dbReference type="InterPro" id="IPR032675">
    <property type="entry name" value="LRR_dom_sf"/>
</dbReference>
<reference evidence="5" key="1">
    <citation type="submission" date="2024-02" db="UniProtKB">
        <authorList>
            <consortium name="WormBaseParasite"/>
        </authorList>
    </citation>
    <scope>IDENTIFICATION</scope>
</reference>
<dbReference type="Proteomes" id="UP000035681">
    <property type="component" value="Unplaced"/>
</dbReference>
<feature type="region of interest" description="Disordered" evidence="3">
    <location>
        <begin position="786"/>
        <end position="815"/>
    </location>
</feature>
<dbReference type="PANTHER" id="PTHR24366">
    <property type="entry name" value="IG(IMMUNOGLOBULIN) AND LRR(LEUCINE RICH REPEAT) DOMAINS"/>
    <property type="match status" value="1"/>
</dbReference>
<keyword evidence="4" id="KW-1185">Reference proteome</keyword>
<protein>
    <submittedName>
        <fullName evidence="5">Ig-like domain-containing protein</fullName>
    </submittedName>
</protein>
<dbReference type="SUPFAM" id="SSF52058">
    <property type="entry name" value="L domain-like"/>
    <property type="match status" value="1"/>
</dbReference>
<keyword evidence="2" id="KW-0677">Repeat</keyword>
<feature type="compositionally biased region" description="Polar residues" evidence="3">
    <location>
        <begin position="793"/>
        <end position="815"/>
    </location>
</feature>
<proteinExistence type="predicted"/>
<organism evidence="4 5">
    <name type="scientific">Strongyloides stercoralis</name>
    <name type="common">Threadworm</name>
    <dbReference type="NCBI Taxonomy" id="6248"/>
    <lineage>
        <taxon>Eukaryota</taxon>
        <taxon>Metazoa</taxon>
        <taxon>Ecdysozoa</taxon>
        <taxon>Nematoda</taxon>
        <taxon>Chromadorea</taxon>
        <taxon>Rhabditida</taxon>
        <taxon>Tylenchina</taxon>
        <taxon>Panagrolaimomorpha</taxon>
        <taxon>Strongyloidoidea</taxon>
        <taxon>Strongyloididae</taxon>
        <taxon>Strongyloides</taxon>
    </lineage>
</organism>
<dbReference type="AlphaFoldDB" id="A0AAF5DDC4"/>
<dbReference type="WBParaSite" id="TCONS_00010782.p1">
    <property type="protein sequence ID" value="TCONS_00010782.p1"/>
    <property type="gene ID" value="XLOC_004412"/>
</dbReference>
<evidence type="ECO:0000313" key="4">
    <source>
        <dbReference type="Proteomes" id="UP000035681"/>
    </source>
</evidence>
<name>A0AAF5DDC4_STRER</name>
<dbReference type="PANTHER" id="PTHR24366:SF96">
    <property type="entry name" value="LEUCINE RICH REPEAT CONTAINING 53"/>
    <property type="match status" value="1"/>
</dbReference>
<accession>A0AAF5DDC4</accession>
<dbReference type="InterPro" id="IPR001611">
    <property type="entry name" value="Leu-rich_rpt"/>
</dbReference>
<evidence type="ECO:0000256" key="1">
    <source>
        <dbReference type="ARBA" id="ARBA00022614"/>
    </source>
</evidence>
<keyword evidence="1" id="KW-0433">Leucine-rich repeat</keyword>
<dbReference type="PROSITE" id="PS51450">
    <property type="entry name" value="LRR"/>
    <property type="match status" value="2"/>
</dbReference>
<evidence type="ECO:0000313" key="5">
    <source>
        <dbReference type="WBParaSite" id="TCONS_00010782.p1"/>
    </source>
</evidence>
<evidence type="ECO:0000256" key="3">
    <source>
        <dbReference type="SAM" id="MobiDB-lite"/>
    </source>
</evidence>
<evidence type="ECO:0000256" key="2">
    <source>
        <dbReference type="ARBA" id="ARBA00022737"/>
    </source>
</evidence>
<sequence length="815" mass="95395">LFFPCNVLDIIKNITVLNNNYEESAWKSFKTKVVNMYRNQDDYLRLIELNPCYDFGCSCVNTSNTIICENSNFDDLLYSNFTKFVPENILLHHVSIYHLNFTNFFKKFPNIKVLSMKHCRIRDFVIDEGNFLIKELYMDHNYLSNYDSICLILERFSNLKILSFNFNYFKVINECSNVIYNQLKNLSITNNEIAYIKSLPTFGLQYLNVSNNKMSSIPAKIFESKLLELSISNNPITKLPKINAKSLIHLEANNLDIDHIFFARGSKLEFLSLENSHIYTFNFTRKNLKSLSYLNLLNSHWLSTIDGEAPSTLKTLKLSNSLVAKFPDNFFKNTKNINLILMNSNFSCNECFLNWTKHLINFDYNYIGCKKVIIDKNCDIIIDNSMLPKVKNITILREKLGLKRVLPCNFVGNLIEKFEWKLVHPETLIGSVDIQNIGNPFTIFKPNHYQILPGGALLLKEISQEMVERYTCTVFSKTKNISSTISFRLDFSQWYSTNIFDSVFWGACFCSLMTCLASFIFNITWIILKNIALWWLNRAERLSRVKGMVDAIEKYRQKQVERIHDSYHRNIEAIRENYNAQREQLTMSYTNQMKKFSDYRQQRIENIHEHIEGIREQYNQQIQRIKEFGSKRAEQLCDSYEQQLIRVKTFTLQNRLKLIRQYKVKQKVINKLLERYNDNSTDLNEADKEAEIRRVLNLNELDLETNEALLDRSPSYYSLPELSTDENISSIRSKNNYTSPNRHIINNQSSISEQEQNNYKYTNFDCQDFPGPSGVKIPLMSQKVKKEIEPSDIPNNSLTKAITSDNHSSTQKDTS</sequence>